<dbReference type="InterPro" id="IPR050416">
    <property type="entry name" value="FAD-linked_Oxidoreductase"/>
</dbReference>
<comment type="similarity">
    <text evidence="2">Belongs to the oxygen-dependent FAD-linked oxidoreductase family.</text>
</comment>
<accession>A0AAD6VPK8</accession>
<evidence type="ECO:0000256" key="2">
    <source>
        <dbReference type="ARBA" id="ARBA00005466"/>
    </source>
</evidence>
<evidence type="ECO:0000256" key="1">
    <source>
        <dbReference type="ARBA" id="ARBA00001974"/>
    </source>
</evidence>
<keyword evidence="3" id="KW-0285">Flavoprotein</keyword>
<feature type="domain" description="FAD-binding PCMH-type" evidence="7">
    <location>
        <begin position="57"/>
        <end position="226"/>
    </location>
</feature>
<proteinExistence type="inferred from homology"/>
<evidence type="ECO:0000256" key="6">
    <source>
        <dbReference type="SAM" id="SignalP"/>
    </source>
</evidence>
<evidence type="ECO:0000256" key="4">
    <source>
        <dbReference type="ARBA" id="ARBA00022827"/>
    </source>
</evidence>
<evidence type="ECO:0000313" key="8">
    <source>
        <dbReference type="EMBL" id="KAJ7215981.1"/>
    </source>
</evidence>
<protein>
    <submittedName>
        <fullName evidence="8">Glucooligosaccharide oxidase</fullName>
    </submittedName>
</protein>
<name>A0AAD6VPK8_9AGAR</name>
<evidence type="ECO:0000313" key="9">
    <source>
        <dbReference type="Proteomes" id="UP001219525"/>
    </source>
</evidence>
<dbReference type="PANTHER" id="PTHR42973">
    <property type="entry name" value="BINDING OXIDOREDUCTASE, PUTATIVE (AFU_ORTHOLOGUE AFUA_1G17690)-RELATED"/>
    <property type="match status" value="1"/>
</dbReference>
<dbReference type="InterPro" id="IPR016169">
    <property type="entry name" value="FAD-bd_PCMH_sub2"/>
</dbReference>
<keyword evidence="5" id="KW-0560">Oxidoreductase</keyword>
<keyword evidence="4" id="KW-0274">FAD</keyword>
<organism evidence="8 9">
    <name type="scientific">Mycena pura</name>
    <dbReference type="NCBI Taxonomy" id="153505"/>
    <lineage>
        <taxon>Eukaryota</taxon>
        <taxon>Fungi</taxon>
        <taxon>Dikarya</taxon>
        <taxon>Basidiomycota</taxon>
        <taxon>Agaricomycotina</taxon>
        <taxon>Agaricomycetes</taxon>
        <taxon>Agaricomycetidae</taxon>
        <taxon>Agaricales</taxon>
        <taxon>Marasmiineae</taxon>
        <taxon>Mycenaceae</taxon>
        <taxon>Mycena</taxon>
    </lineage>
</organism>
<dbReference type="SUPFAM" id="SSF56176">
    <property type="entry name" value="FAD-binding/transporter-associated domain-like"/>
    <property type="match status" value="1"/>
</dbReference>
<dbReference type="InterPro" id="IPR016167">
    <property type="entry name" value="FAD-bd_PCMH_sub1"/>
</dbReference>
<feature type="signal peptide" evidence="6">
    <location>
        <begin position="1"/>
        <end position="21"/>
    </location>
</feature>
<dbReference type="GO" id="GO:0016491">
    <property type="term" value="F:oxidoreductase activity"/>
    <property type="evidence" value="ECO:0007669"/>
    <property type="project" value="UniProtKB-KW"/>
</dbReference>
<dbReference type="InterPro" id="IPR016166">
    <property type="entry name" value="FAD-bd_PCMH"/>
</dbReference>
<reference evidence="8" key="1">
    <citation type="submission" date="2023-03" db="EMBL/GenBank/DDBJ databases">
        <title>Massive genome expansion in bonnet fungi (Mycena s.s.) driven by repeated elements and novel gene families across ecological guilds.</title>
        <authorList>
            <consortium name="Lawrence Berkeley National Laboratory"/>
            <person name="Harder C.B."/>
            <person name="Miyauchi S."/>
            <person name="Viragh M."/>
            <person name="Kuo A."/>
            <person name="Thoen E."/>
            <person name="Andreopoulos B."/>
            <person name="Lu D."/>
            <person name="Skrede I."/>
            <person name="Drula E."/>
            <person name="Henrissat B."/>
            <person name="Morin E."/>
            <person name="Kohler A."/>
            <person name="Barry K."/>
            <person name="LaButti K."/>
            <person name="Morin E."/>
            <person name="Salamov A."/>
            <person name="Lipzen A."/>
            <person name="Mereny Z."/>
            <person name="Hegedus B."/>
            <person name="Baldrian P."/>
            <person name="Stursova M."/>
            <person name="Weitz H."/>
            <person name="Taylor A."/>
            <person name="Grigoriev I.V."/>
            <person name="Nagy L.G."/>
            <person name="Martin F."/>
            <person name="Kauserud H."/>
        </authorList>
    </citation>
    <scope>NUCLEOTIDE SEQUENCE</scope>
    <source>
        <strain evidence="8">9144</strain>
    </source>
</reference>
<dbReference type="PROSITE" id="PS51387">
    <property type="entry name" value="FAD_PCMH"/>
    <property type="match status" value="1"/>
</dbReference>
<dbReference type="InterPro" id="IPR036318">
    <property type="entry name" value="FAD-bd_PCMH-like_sf"/>
</dbReference>
<evidence type="ECO:0000259" key="7">
    <source>
        <dbReference type="PROSITE" id="PS51387"/>
    </source>
</evidence>
<comment type="caution">
    <text evidence="8">The sequence shown here is derived from an EMBL/GenBank/DDBJ whole genome shotgun (WGS) entry which is preliminary data.</text>
</comment>
<dbReference type="GO" id="GO:0071949">
    <property type="term" value="F:FAD binding"/>
    <property type="evidence" value="ECO:0007669"/>
    <property type="project" value="InterPro"/>
</dbReference>
<dbReference type="PANTHER" id="PTHR42973:SF39">
    <property type="entry name" value="FAD-BINDING PCMH-TYPE DOMAIN-CONTAINING PROTEIN"/>
    <property type="match status" value="1"/>
</dbReference>
<dbReference type="Gene3D" id="3.40.462.20">
    <property type="match status" value="1"/>
</dbReference>
<dbReference type="InterPro" id="IPR006094">
    <property type="entry name" value="Oxid_FAD_bind_N"/>
</dbReference>
<sequence>MRLPALSLLLHLAGIISLCAAQNITKLQQTLAAHGVSAVYKTSGNFKTLSQAFNRRFSVVPVGIAFPTSVAQVSAAVAAGSAQKLEVVARSGGHSYIANGLGGTNGALVIDLSKMKAISVRAANGTAVIETGNRLGDVTLALNAAGRALPHGTCPYVRSLGYGGFGFAGRMWGLTLDTIKSATVVLANGTVATASAKVNTDLFWAIRGASPSFGIVTSIEVQTFPAPPSVTVFSYSWDSLDITTASAAIANLQTFATSNIPASLGAELVFGTGPSSGRLSVEWNGGYYGAESSFAAIVKPYLQTLPKPSRSSVKPGTYLASVTTFAQGQPVNTSTAADIPDTFYTKSILTPESAPMSAAAIKAFVTYMAKQGFSSDTSWFVEVELVGGRNSIINTVPLDATAFAKRDTLFLIQFYASSANNKPPYPSDGFAFVDGMVASIVNNEPAGWPYGAYLNYIDDKLTNGAYGSRSTLQCCSFPSLILWIHAVLHAVCSNLEYEIERKHQLLLLIGSRGSAKTFLKK</sequence>
<feature type="chain" id="PRO_5041954351" evidence="6">
    <location>
        <begin position="22"/>
        <end position="521"/>
    </location>
</feature>
<dbReference type="EMBL" id="JARJCW010000016">
    <property type="protein sequence ID" value="KAJ7215981.1"/>
    <property type="molecule type" value="Genomic_DNA"/>
</dbReference>
<dbReference type="AlphaFoldDB" id="A0AAD6VPK8"/>
<keyword evidence="6" id="KW-0732">Signal</keyword>
<dbReference type="Proteomes" id="UP001219525">
    <property type="component" value="Unassembled WGS sequence"/>
</dbReference>
<dbReference type="Gene3D" id="3.30.43.10">
    <property type="entry name" value="Uridine Diphospho-n-acetylenolpyruvylglucosamine Reductase, domain 2"/>
    <property type="match status" value="1"/>
</dbReference>
<dbReference type="Pfam" id="PF01565">
    <property type="entry name" value="FAD_binding_4"/>
    <property type="match status" value="1"/>
</dbReference>
<comment type="cofactor">
    <cofactor evidence="1">
        <name>FAD</name>
        <dbReference type="ChEBI" id="CHEBI:57692"/>
    </cofactor>
</comment>
<evidence type="ECO:0000256" key="5">
    <source>
        <dbReference type="ARBA" id="ARBA00023002"/>
    </source>
</evidence>
<keyword evidence="9" id="KW-1185">Reference proteome</keyword>
<dbReference type="Gene3D" id="3.30.465.10">
    <property type="match status" value="1"/>
</dbReference>
<gene>
    <name evidence="8" type="ORF">GGX14DRAFT_442593</name>
</gene>
<evidence type="ECO:0000256" key="3">
    <source>
        <dbReference type="ARBA" id="ARBA00022630"/>
    </source>
</evidence>